<name>A0A0B0DBG2_9MICC</name>
<dbReference type="eggNOG" id="COG1670">
    <property type="taxonomic scope" value="Bacteria"/>
</dbReference>
<dbReference type="RefSeq" id="WP_035965666.1">
    <property type="nucleotide sequence ID" value="NZ_JROM01000058.1"/>
</dbReference>
<gene>
    <name evidence="2" type="ORF">AS25_12995</name>
</gene>
<sequence>MTWTPVTLRGRLVRLEPLIREHLDGLIEATEDGRMWERWYTSVADPGGMAAAVEKWLTWQDEGFMLPFVTVRQADDAVLGMTTFYDPQWGVPRVSVGHTWNRASTHGTGTNAESKLLLMTHAFEELGCRCVRYETSWANQQSRTAIERLGARLDGVLRADRLERNGVLRDTVVYSVLEHEWPSVKAGLEARVARR</sequence>
<dbReference type="InterPro" id="IPR016181">
    <property type="entry name" value="Acyl_CoA_acyltransferase"/>
</dbReference>
<dbReference type="Pfam" id="PF13302">
    <property type="entry name" value="Acetyltransf_3"/>
    <property type="match status" value="1"/>
</dbReference>
<dbReference type="AlphaFoldDB" id="A0A0B0DBG2"/>
<reference evidence="2 3" key="1">
    <citation type="submission" date="2014-09" db="EMBL/GenBank/DDBJ databases">
        <title>High-quality draft genome sequence of Kocuria marina SO9-6, an actinobacterium isolated from a copper mine.</title>
        <authorList>
            <person name="Castro D.B."/>
            <person name="Pereira L.B."/>
            <person name="Silva M.V."/>
            <person name="Silva B.P."/>
            <person name="Zanardi B.R."/>
            <person name="Carlos C."/>
            <person name="Belgini D.R."/>
            <person name="Limache E.G."/>
            <person name="Lacerda G.V."/>
            <person name="Nery M.B."/>
            <person name="Gomes M.B."/>
            <person name="Souza S."/>
            <person name="Silva T.M."/>
            <person name="Rodrigues V.D."/>
            <person name="Paulino L.C."/>
            <person name="Vicentini R."/>
            <person name="Ferraz L.F."/>
            <person name="Ottoboni L.M."/>
        </authorList>
    </citation>
    <scope>NUCLEOTIDE SEQUENCE [LARGE SCALE GENOMIC DNA]</scope>
    <source>
        <strain evidence="2 3">SO9-6</strain>
    </source>
</reference>
<dbReference type="Proteomes" id="UP000030664">
    <property type="component" value="Unassembled WGS sequence"/>
</dbReference>
<dbReference type="SUPFAM" id="SSF55729">
    <property type="entry name" value="Acyl-CoA N-acyltransferases (Nat)"/>
    <property type="match status" value="1"/>
</dbReference>
<feature type="domain" description="N-acetyltransferase" evidence="1">
    <location>
        <begin position="14"/>
        <end position="152"/>
    </location>
</feature>
<proteinExistence type="predicted"/>
<comment type="caution">
    <text evidence="2">The sequence shown here is derived from an EMBL/GenBank/DDBJ whole genome shotgun (WGS) entry which is preliminary data.</text>
</comment>
<organism evidence="2 3">
    <name type="scientific">Kocuria marina</name>
    <dbReference type="NCBI Taxonomy" id="223184"/>
    <lineage>
        <taxon>Bacteria</taxon>
        <taxon>Bacillati</taxon>
        <taxon>Actinomycetota</taxon>
        <taxon>Actinomycetes</taxon>
        <taxon>Micrococcales</taxon>
        <taxon>Micrococcaceae</taxon>
        <taxon>Kocuria</taxon>
    </lineage>
</organism>
<evidence type="ECO:0000259" key="1">
    <source>
        <dbReference type="Pfam" id="PF13302"/>
    </source>
</evidence>
<evidence type="ECO:0000313" key="3">
    <source>
        <dbReference type="Proteomes" id="UP000030664"/>
    </source>
</evidence>
<accession>A0A0B0DBG2</accession>
<dbReference type="PANTHER" id="PTHR43610">
    <property type="entry name" value="BLL6696 PROTEIN"/>
    <property type="match status" value="1"/>
</dbReference>
<dbReference type="InterPro" id="IPR000182">
    <property type="entry name" value="GNAT_dom"/>
</dbReference>
<dbReference type="Gene3D" id="3.40.630.30">
    <property type="match status" value="1"/>
</dbReference>
<protein>
    <submittedName>
        <fullName evidence="2">Amino acid acetyltransferase</fullName>
    </submittedName>
</protein>
<dbReference type="EMBL" id="JROM01000058">
    <property type="protein sequence ID" value="KHE73427.1"/>
    <property type="molecule type" value="Genomic_DNA"/>
</dbReference>
<dbReference type="STRING" id="223184.AS25_12995"/>
<keyword evidence="2" id="KW-0808">Transferase</keyword>
<evidence type="ECO:0000313" key="2">
    <source>
        <dbReference type="EMBL" id="KHE73427.1"/>
    </source>
</evidence>
<dbReference type="PANTHER" id="PTHR43610:SF1">
    <property type="entry name" value="N-ACETYLTRANSFERASE DOMAIN-CONTAINING PROTEIN"/>
    <property type="match status" value="1"/>
</dbReference>
<dbReference type="GO" id="GO:0016747">
    <property type="term" value="F:acyltransferase activity, transferring groups other than amino-acyl groups"/>
    <property type="evidence" value="ECO:0007669"/>
    <property type="project" value="InterPro"/>
</dbReference>